<dbReference type="InterPro" id="IPR036291">
    <property type="entry name" value="NAD(P)-bd_dom_sf"/>
</dbReference>
<evidence type="ECO:0000313" key="3">
    <source>
        <dbReference type="EMBL" id="CAB4955697.1"/>
    </source>
</evidence>
<dbReference type="PANTHER" id="PTHR43205">
    <property type="entry name" value="PROSTAGLANDIN REDUCTASE"/>
    <property type="match status" value="1"/>
</dbReference>
<proteinExistence type="predicted"/>
<keyword evidence="1" id="KW-0560">Oxidoreductase</keyword>
<dbReference type="InterPro" id="IPR011032">
    <property type="entry name" value="GroES-like_sf"/>
</dbReference>
<feature type="domain" description="Enoyl reductase (ER)" evidence="2">
    <location>
        <begin position="19"/>
        <end position="332"/>
    </location>
</feature>
<gene>
    <name evidence="3" type="ORF">UFOPK3564_03747</name>
</gene>
<organism evidence="3">
    <name type="scientific">freshwater metagenome</name>
    <dbReference type="NCBI Taxonomy" id="449393"/>
    <lineage>
        <taxon>unclassified sequences</taxon>
        <taxon>metagenomes</taxon>
        <taxon>ecological metagenomes</taxon>
    </lineage>
</organism>
<dbReference type="InterPro" id="IPR041694">
    <property type="entry name" value="ADH_N_2"/>
</dbReference>
<evidence type="ECO:0000259" key="2">
    <source>
        <dbReference type="SMART" id="SM00829"/>
    </source>
</evidence>
<dbReference type="InterPro" id="IPR013149">
    <property type="entry name" value="ADH-like_C"/>
</dbReference>
<dbReference type="InterPro" id="IPR045010">
    <property type="entry name" value="MDR_fam"/>
</dbReference>
<dbReference type="InterPro" id="IPR020843">
    <property type="entry name" value="ER"/>
</dbReference>
<dbReference type="SUPFAM" id="SSF50129">
    <property type="entry name" value="GroES-like"/>
    <property type="match status" value="2"/>
</dbReference>
<dbReference type="CDD" id="cd05288">
    <property type="entry name" value="PGDH"/>
    <property type="match status" value="1"/>
</dbReference>
<evidence type="ECO:0000256" key="1">
    <source>
        <dbReference type="ARBA" id="ARBA00023002"/>
    </source>
</evidence>
<dbReference type="SMART" id="SM00829">
    <property type="entry name" value="PKS_ER"/>
    <property type="match status" value="1"/>
</dbReference>
<dbReference type="Pfam" id="PF16884">
    <property type="entry name" value="ADH_N_2"/>
    <property type="match status" value="1"/>
</dbReference>
<name>A0A6J7KJ74_9ZZZZ</name>
<protein>
    <submittedName>
        <fullName evidence="3">Unannotated protein</fullName>
    </submittedName>
</protein>
<dbReference type="GO" id="GO:0016628">
    <property type="term" value="F:oxidoreductase activity, acting on the CH-CH group of donors, NAD or NADP as acceptor"/>
    <property type="evidence" value="ECO:0007669"/>
    <property type="project" value="InterPro"/>
</dbReference>
<dbReference type="AlphaFoldDB" id="A0A6J7KJ74"/>
<dbReference type="Gene3D" id="3.40.50.720">
    <property type="entry name" value="NAD(P)-binding Rossmann-like Domain"/>
    <property type="match status" value="1"/>
</dbReference>
<dbReference type="FunFam" id="3.40.50.720:FF:000121">
    <property type="entry name" value="Prostaglandin reductase 2"/>
    <property type="match status" value="1"/>
</dbReference>
<accession>A0A6J7KJ74</accession>
<reference evidence="3" key="1">
    <citation type="submission" date="2020-05" db="EMBL/GenBank/DDBJ databases">
        <authorList>
            <person name="Chiriac C."/>
            <person name="Salcher M."/>
            <person name="Ghai R."/>
            <person name="Kavagutti S V."/>
        </authorList>
    </citation>
    <scope>NUCLEOTIDE SEQUENCE</scope>
</reference>
<dbReference type="PANTHER" id="PTHR43205:SF7">
    <property type="entry name" value="PROSTAGLANDIN REDUCTASE 1"/>
    <property type="match status" value="1"/>
</dbReference>
<dbReference type="EMBL" id="CAFBMK010000398">
    <property type="protein sequence ID" value="CAB4955697.1"/>
    <property type="molecule type" value="Genomic_DNA"/>
</dbReference>
<dbReference type="SUPFAM" id="SSF51735">
    <property type="entry name" value="NAD(P)-binding Rossmann-fold domains"/>
    <property type="match status" value="1"/>
</dbReference>
<dbReference type="Pfam" id="PF00107">
    <property type="entry name" value="ADH_zinc_N"/>
    <property type="match status" value="1"/>
</dbReference>
<sequence length="336" mass="35692">MSRTGREIHLAERPVGAPTADTFTLVQTEVPEPGDGEILVRNHWMSVDPAMRGRMDDRPSYVEPFQVGSPLEGGAVGEVVASNSDRHAVGDLVLHGLGWRDLALLPGRKAAPVDASLAPEQAFLGILGMPGLTAYSGLVRIGRVSEGDVVFVSAAAGAVGSAVGQMARKLGASRVIGSAGGPEKVRHVVEDLGFDACIDYKAGGIRKQLKAAAPDGVDVYFDNVGGEHLEVAIGALNLRGRIVVCGMISQYNATEPPAGPRNLVRLIQTRGLIQGLLVLDHYDLRNEFVQRASGWLRDGDLRYEETVVDGLEHAPQAMIDLLGGRNTGKMLVRIDG</sequence>
<dbReference type="Gene3D" id="3.90.180.10">
    <property type="entry name" value="Medium-chain alcohol dehydrogenases, catalytic domain"/>
    <property type="match status" value="1"/>
</dbReference>